<dbReference type="EMBL" id="CP144098">
    <property type="protein sequence ID" value="WWC85999.1"/>
    <property type="molecule type" value="Genomic_DNA"/>
</dbReference>
<gene>
    <name evidence="2" type="ORF">L201_000870</name>
</gene>
<reference evidence="2 3" key="1">
    <citation type="submission" date="2024-01" db="EMBL/GenBank/DDBJ databases">
        <title>Comparative genomics of Cryptococcus and Kwoniella reveals pathogenesis evolution and contrasting modes of karyotype evolution via chromosome fusion or intercentromeric recombination.</title>
        <authorList>
            <person name="Coelho M.A."/>
            <person name="David-Palma M."/>
            <person name="Shea T."/>
            <person name="Bowers K."/>
            <person name="McGinley-Smith S."/>
            <person name="Mohammad A.W."/>
            <person name="Gnirke A."/>
            <person name="Yurkov A.M."/>
            <person name="Nowrousian M."/>
            <person name="Sun S."/>
            <person name="Cuomo C.A."/>
            <person name="Heitman J."/>
        </authorList>
    </citation>
    <scope>NUCLEOTIDE SEQUENCE [LARGE SCALE GENOMIC DNA]</scope>
    <source>
        <strain evidence="2 3">CBS 6074</strain>
    </source>
</reference>
<dbReference type="RefSeq" id="XP_066072762.1">
    <property type="nucleotide sequence ID" value="XM_066216665.1"/>
</dbReference>
<name>A0AAX4JM87_9TREE</name>
<organism evidence="2 3">
    <name type="scientific">Kwoniella dendrophila CBS 6074</name>
    <dbReference type="NCBI Taxonomy" id="1295534"/>
    <lineage>
        <taxon>Eukaryota</taxon>
        <taxon>Fungi</taxon>
        <taxon>Dikarya</taxon>
        <taxon>Basidiomycota</taxon>
        <taxon>Agaricomycotina</taxon>
        <taxon>Tremellomycetes</taxon>
        <taxon>Tremellales</taxon>
        <taxon>Cryptococcaceae</taxon>
        <taxon>Kwoniella</taxon>
    </lineage>
</organism>
<evidence type="ECO:0000313" key="3">
    <source>
        <dbReference type="Proteomes" id="UP001355207"/>
    </source>
</evidence>
<feature type="transmembrane region" description="Helical" evidence="1">
    <location>
        <begin position="62"/>
        <end position="85"/>
    </location>
</feature>
<dbReference type="AlphaFoldDB" id="A0AAX4JM87"/>
<evidence type="ECO:0000313" key="2">
    <source>
        <dbReference type="EMBL" id="WWC85999.1"/>
    </source>
</evidence>
<keyword evidence="3" id="KW-1185">Reference proteome</keyword>
<dbReference type="GeneID" id="91091542"/>
<accession>A0AAX4JM87</accession>
<sequence>MNKTIKSITTSITRTRLNPIYTPIILSLVVLSIYLITGSLIANRSSPPVYLTVLFGLLLTSYQLNLVNAVISIGLILFINIFLAIDHIHGECYYDVMVGRPSWAKERLGELAFYRQCVQAAQAWWIMAIVG</sequence>
<keyword evidence="1" id="KW-0472">Membrane</keyword>
<dbReference type="Proteomes" id="UP001355207">
    <property type="component" value="Chromosome 1"/>
</dbReference>
<keyword evidence="1" id="KW-0812">Transmembrane</keyword>
<feature type="transmembrane region" description="Helical" evidence="1">
    <location>
        <begin position="20"/>
        <end position="42"/>
    </location>
</feature>
<proteinExistence type="predicted"/>
<protein>
    <submittedName>
        <fullName evidence="2">Uncharacterized protein</fullName>
    </submittedName>
</protein>
<evidence type="ECO:0000256" key="1">
    <source>
        <dbReference type="SAM" id="Phobius"/>
    </source>
</evidence>
<keyword evidence="1" id="KW-1133">Transmembrane helix</keyword>